<feature type="region of interest" description="Disordered" evidence="4">
    <location>
        <begin position="818"/>
        <end position="840"/>
    </location>
</feature>
<name>A0ABM7RS14_9PSED</name>
<dbReference type="Pfam" id="PF25873">
    <property type="entry name" value="WHD_MalT"/>
    <property type="match status" value="1"/>
</dbReference>
<sequence>MQTNVINAGDLLVATKFSPPRLNARHIPRAYLLGRLRESQLCSATLITGGAGFGKTILLAQWRLELMKAGLDVAWVSFSLDDRQFASFLSYLLAALQRLGIAIEQDWLNSDGSEQSINALIALITHAAQDLETEMHLLLDDFHHVDSPIAHRLMQKLLDHCPSNLHITLASRNTPPLSLGRLRMQGHVAEIDTAELPFDVDETRDFFKQNLSVLPLTADEERLIHDLTNGWPASLQPIATMLRVRPTRRTQLRSILRNSADLSAYLTEDVVACLPPELLEFMEKVSILRRFNADVGEFVTGCPHAQDMIKRAEDENLLIHRIESEDSSPWYRFHPLFGEFLTQRLTARGEAVVQALHRHASQWFAEHDYLVEAVRHANLGGDRDYAVKAMEQAASSTWSMAYISPMLHLLERLPQDILFAHPQLFIMGCLTYAFTARPEKAQRWLEQIRRSEASRNPAISSKLVLADAAIALTLDQPHRVIGLLEPTLQTPLENRSLRYISLSGLATAYLSVGRADDARRLQERHPIDLQDCDNDMAMVFESTRALTRLREGNARQAQNIGTRVTERAEHTYGRDSVAANLCAATLCDAYYELNQLDDALRVLANRSGILRSSLPEVMGRASICRARITLQRESAQAALHFLEAQGAHFHVLGLDRLLAMMLAEQVRVLIQHGENRRATELMTRLTALEAEQRPHAEAREAIGCLAAMSRVRLALAGREPVQALEHLQSIAAYIEQSAKGRTLVRLRLLGALAHHMLDQPDQARAYLQQALEAGARMGLVRTLLDEGPAVLALLAQGQDEIALDSSTADYLKTLLNRESPHEEPTPAAVAPRSMSDGPRASLTPRELEILGLIAQAMSNKRIALTLNITFGTVKWNVKNILAKLGVSSRYAAISLARQQGMLK</sequence>
<keyword evidence="2" id="KW-0238">DNA-binding</keyword>
<dbReference type="PRINTS" id="PR00038">
    <property type="entry name" value="HTHLUXR"/>
</dbReference>
<keyword evidence="3" id="KW-0804">Transcription</keyword>
<dbReference type="Pfam" id="PF17874">
    <property type="entry name" value="TPR_MalT"/>
    <property type="match status" value="1"/>
</dbReference>
<evidence type="ECO:0000256" key="4">
    <source>
        <dbReference type="SAM" id="MobiDB-lite"/>
    </source>
</evidence>
<dbReference type="Gene3D" id="1.25.40.10">
    <property type="entry name" value="Tetratricopeptide repeat domain"/>
    <property type="match status" value="1"/>
</dbReference>
<evidence type="ECO:0000256" key="1">
    <source>
        <dbReference type="ARBA" id="ARBA00023015"/>
    </source>
</evidence>
<dbReference type="EMBL" id="AP017423">
    <property type="protein sequence ID" value="BCX68206.1"/>
    <property type="molecule type" value="Genomic_DNA"/>
</dbReference>
<keyword evidence="1" id="KW-0805">Transcription regulation</keyword>
<dbReference type="InterPro" id="IPR011990">
    <property type="entry name" value="TPR-like_helical_dom_sf"/>
</dbReference>
<dbReference type="RefSeq" id="WP_096511587.1">
    <property type="nucleotide sequence ID" value="NZ_AP017423.2"/>
</dbReference>
<organism evidence="6 7">
    <name type="scientific">Pseudomonas izuensis</name>
    <dbReference type="NCBI Taxonomy" id="2684212"/>
    <lineage>
        <taxon>Bacteria</taxon>
        <taxon>Pseudomonadati</taxon>
        <taxon>Pseudomonadota</taxon>
        <taxon>Gammaproteobacteria</taxon>
        <taxon>Pseudomonadales</taxon>
        <taxon>Pseudomonadaceae</taxon>
        <taxon>Pseudomonas</taxon>
    </lineage>
</organism>
<feature type="domain" description="HTH luxR-type" evidence="5">
    <location>
        <begin position="835"/>
        <end position="900"/>
    </location>
</feature>
<evidence type="ECO:0000256" key="3">
    <source>
        <dbReference type="ARBA" id="ARBA00023163"/>
    </source>
</evidence>
<dbReference type="PANTHER" id="PTHR44688:SF16">
    <property type="entry name" value="DNA-BINDING TRANSCRIPTIONAL ACTIVATOR DEVR_DOSR"/>
    <property type="match status" value="1"/>
</dbReference>
<dbReference type="InterPro" id="IPR027417">
    <property type="entry name" value="P-loop_NTPase"/>
</dbReference>
<dbReference type="SMART" id="SM00421">
    <property type="entry name" value="HTH_LUXR"/>
    <property type="match status" value="1"/>
</dbReference>
<dbReference type="SUPFAM" id="SSF52540">
    <property type="entry name" value="P-loop containing nucleoside triphosphate hydrolases"/>
    <property type="match status" value="1"/>
</dbReference>
<keyword evidence="7" id="KW-1185">Reference proteome</keyword>
<dbReference type="Gene3D" id="3.40.50.300">
    <property type="entry name" value="P-loop containing nucleotide triphosphate hydrolases"/>
    <property type="match status" value="1"/>
</dbReference>
<accession>A0ABM7RS14</accession>
<dbReference type="CDD" id="cd06170">
    <property type="entry name" value="LuxR_C_like"/>
    <property type="match status" value="1"/>
</dbReference>
<gene>
    <name evidence="6" type="ORF">LAB08_R28460</name>
</gene>
<evidence type="ECO:0000313" key="7">
    <source>
        <dbReference type="Proteomes" id="UP000218595"/>
    </source>
</evidence>
<dbReference type="InterPro" id="IPR059106">
    <property type="entry name" value="WHD_MalT"/>
</dbReference>
<dbReference type="InterPro" id="IPR036388">
    <property type="entry name" value="WH-like_DNA-bd_sf"/>
</dbReference>
<protein>
    <submittedName>
        <fullName evidence="6">ATP-dependent transcriptional regulator</fullName>
    </submittedName>
</protein>
<evidence type="ECO:0000313" key="6">
    <source>
        <dbReference type="EMBL" id="BCX68206.1"/>
    </source>
</evidence>
<evidence type="ECO:0000256" key="2">
    <source>
        <dbReference type="ARBA" id="ARBA00023125"/>
    </source>
</evidence>
<dbReference type="InterPro" id="IPR016032">
    <property type="entry name" value="Sig_transdc_resp-reg_C-effctor"/>
</dbReference>
<dbReference type="PANTHER" id="PTHR44688">
    <property type="entry name" value="DNA-BINDING TRANSCRIPTIONAL ACTIVATOR DEVR_DOSR"/>
    <property type="match status" value="1"/>
</dbReference>
<reference evidence="6 7" key="1">
    <citation type="submission" date="2016-04" db="EMBL/GenBank/DDBJ databases">
        <title>Complete genome sequence of Pseudomonas sp. LAB-08 isolated from TCE contaminated aquifer soil.</title>
        <authorList>
            <person name="Dohra H."/>
            <person name="Suzuki K."/>
            <person name="Fatma A."/>
            <person name="Inuzuka Y."/>
            <person name="Honjo M."/>
            <person name="Tashiro Y."/>
            <person name="Futamata H."/>
        </authorList>
    </citation>
    <scope>NUCLEOTIDE SEQUENCE [LARGE SCALE GENOMIC DNA]</scope>
    <source>
        <strain evidence="6 7">LAB-08</strain>
    </source>
</reference>
<proteinExistence type="predicted"/>
<dbReference type="InterPro" id="IPR041617">
    <property type="entry name" value="TPR_MalT"/>
</dbReference>
<dbReference type="PROSITE" id="PS50043">
    <property type="entry name" value="HTH_LUXR_2"/>
    <property type="match status" value="1"/>
</dbReference>
<dbReference type="Pfam" id="PF00196">
    <property type="entry name" value="GerE"/>
    <property type="match status" value="1"/>
</dbReference>
<dbReference type="Proteomes" id="UP000218595">
    <property type="component" value="Chromosome"/>
</dbReference>
<dbReference type="SUPFAM" id="SSF46894">
    <property type="entry name" value="C-terminal effector domain of the bipartite response regulators"/>
    <property type="match status" value="1"/>
</dbReference>
<dbReference type="InterPro" id="IPR000792">
    <property type="entry name" value="Tscrpt_reg_LuxR_C"/>
</dbReference>
<dbReference type="Gene3D" id="1.10.10.10">
    <property type="entry name" value="Winged helix-like DNA-binding domain superfamily/Winged helix DNA-binding domain"/>
    <property type="match status" value="1"/>
</dbReference>
<evidence type="ECO:0000259" key="5">
    <source>
        <dbReference type="PROSITE" id="PS50043"/>
    </source>
</evidence>